<keyword evidence="1" id="KW-1133">Transmembrane helix</keyword>
<keyword evidence="1" id="KW-0812">Transmembrane</keyword>
<reference evidence="3 4" key="1">
    <citation type="submission" date="2024-03" db="EMBL/GenBank/DDBJ databases">
        <title>Aureococcus anophagefferens CCMP1851 and Kratosvirus quantuckense: Draft genome of a second virus-susceptible host strain in the model system.</title>
        <authorList>
            <person name="Chase E."/>
            <person name="Truchon A.R."/>
            <person name="Schepens W."/>
            <person name="Wilhelm S.W."/>
        </authorList>
    </citation>
    <scope>NUCLEOTIDE SEQUENCE [LARGE SCALE GENOMIC DNA]</scope>
    <source>
        <strain evidence="3 4">CCMP1851</strain>
    </source>
</reference>
<organism evidence="3 4">
    <name type="scientific">Aureococcus anophagefferens</name>
    <name type="common">Harmful bloom alga</name>
    <dbReference type="NCBI Taxonomy" id="44056"/>
    <lineage>
        <taxon>Eukaryota</taxon>
        <taxon>Sar</taxon>
        <taxon>Stramenopiles</taxon>
        <taxon>Ochrophyta</taxon>
        <taxon>Pelagophyceae</taxon>
        <taxon>Pelagomonadales</taxon>
        <taxon>Pelagomonadaceae</taxon>
        <taxon>Aureococcus</taxon>
    </lineage>
</organism>
<keyword evidence="1" id="KW-0472">Membrane</keyword>
<keyword evidence="4" id="KW-1185">Reference proteome</keyword>
<evidence type="ECO:0000313" key="4">
    <source>
        <dbReference type="Proteomes" id="UP001363151"/>
    </source>
</evidence>
<evidence type="ECO:0000256" key="2">
    <source>
        <dbReference type="SAM" id="SignalP"/>
    </source>
</evidence>
<sequence length="169" mass="18850">MAGALLRLTAAAALLTTSCCFVAPRKTTQKVTATRAIFDDDDGSIWDTLFRYGPLPTGIRVFRPEVYEEKVNELMETTGRTRLEAQRATDFYFNDPNGFGVQEIREIELGEKVDYSKKSGVQNRPIFSAFWASWCFYFFFIFLPARVGELGGVNPTGFDFGGPGPGGIY</sequence>
<protein>
    <submittedName>
        <fullName evidence="3">Uncharacterized protein</fullName>
    </submittedName>
</protein>
<comment type="caution">
    <text evidence="3">The sequence shown here is derived from an EMBL/GenBank/DDBJ whole genome shotgun (WGS) entry which is preliminary data.</text>
</comment>
<accession>A0ABR1FKT9</accession>
<gene>
    <name evidence="3" type="ORF">SO694_00037049</name>
</gene>
<dbReference type="EMBL" id="JBBJCI010000366">
    <property type="protein sequence ID" value="KAK7232713.1"/>
    <property type="molecule type" value="Genomic_DNA"/>
</dbReference>
<dbReference type="Proteomes" id="UP001363151">
    <property type="component" value="Unassembled WGS sequence"/>
</dbReference>
<feature type="chain" id="PRO_5045950103" evidence="2">
    <location>
        <begin position="21"/>
        <end position="169"/>
    </location>
</feature>
<evidence type="ECO:0000256" key="1">
    <source>
        <dbReference type="SAM" id="Phobius"/>
    </source>
</evidence>
<feature type="transmembrane region" description="Helical" evidence="1">
    <location>
        <begin position="126"/>
        <end position="145"/>
    </location>
</feature>
<keyword evidence="2" id="KW-0732">Signal</keyword>
<feature type="signal peptide" evidence="2">
    <location>
        <begin position="1"/>
        <end position="20"/>
    </location>
</feature>
<proteinExistence type="predicted"/>
<evidence type="ECO:0000313" key="3">
    <source>
        <dbReference type="EMBL" id="KAK7232713.1"/>
    </source>
</evidence>
<name>A0ABR1FKT9_AURAN</name>
<dbReference type="PROSITE" id="PS51257">
    <property type="entry name" value="PROKAR_LIPOPROTEIN"/>
    <property type="match status" value="1"/>
</dbReference>